<dbReference type="KEGG" id="tpf:TPHA_0A05740"/>
<name>G8BP20_TETPH</name>
<dbReference type="EMBL" id="HE612856">
    <property type="protein sequence ID" value="CCE61648.1"/>
    <property type="molecule type" value="Genomic_DNA"/>
</dbReference>
<dbReference type="PANTHER" id="PTHR48220:SF1">
    <property type="entry name" value="VACUOLAR PROTEIN SORTING-ASSOCIATED PROTEIN 62-RELATED"/>
    <property type="match status" value="1"/>
</dbReference>
<dbReference type="OMA" id="LMEFFTN"/>
<dbReference type="GeneID" id="11532367"/>
<dbReference type="GO" id="GO:0006623">
    <property type="term" value="P:protein targeting to vacuole"/>
    <property type="evidence" value="ECO:0007669"/>
    <property type="project" value="TreeGrafter"/>
</dbReference>
<evidence type="ECO:0008006" key="4">
    <source>
        <dbReference type="Google" id="ProtNLM"/>
    </source>
</evidence>
<accession>G8BP20</accession>
<evidence type="ECO:0000313" key="2">
    <source>
        <dbReference type="EMBL" id="CCE61648.1"/>
    </source>
</evidence>
<feature type="signal peptide" evidence="1">
    <location>
        <begin position="1"/>
        <end position="26"/>
    </location>
</feature>
<dbReference type="OrthoDB" id="188042at2759"/>
<dbReference type="eggNOG" id="ENOG502RJPB">
    <property type="taxonomic scope" value="Eukaryota"/>
</dbReference>
<dbReference type="RefSeq" id="XP_003684082.1">
    <property type="nucleotide sequence ID" value="XM_003684034.1"/>
</dbReference>
<keyword evidence="3" id="KW-1185">Reference proteome</keyword>
<protein>
    <recommendedName>
        <fullName evidence="4">Vacuolar protein sorting-associated protein 62</fullName>
    </recommendedName>
</protein>
<evidence type="ECO:0000256" key="1">
    <source>
        <dbReference type="SAM" id="SignalP"/>
    </source>
</evidence>
<dbReference type="GO" id="GO:0000329">
    <property type="term" value="C:fungal-type vacuole membrane"/>
    <property type="evidence" value="ECO:0007669"/>
    <property type="project" value="TreeGrafter"/>
</dbReference>
<gene>
    <name evidence="2" type="primary">TPHA0A05740</name>
    <name evidence="2" type="ordered locus">TPHA_0A05740</name>
</gene>
<sequence length="474" mass="54753">MLNNFNRKYLLYGILLLLELVAVSVCIEDPLINDDPFFELMHEELFKSKRNNEYGYDSFGEKLPPILPPEKVNDDNKSLLDNSEVPSYVIDFCPLVHLHTEEEYWPSDIADYVKNFNLTDATGNIILGGTSENPLSLKDLKAYYKLKHKNKKSKKDKFISSSSVVMTSIDDFDKDPDWLIGHRPKFGTGYIKKGPAVLVVVDKGNGWVDAFWFYFYPFNWGPYVMGGGPWGNHVGDWEHSLVRFYKGEPKYLWMSAHSGGVAYRYSAIEKMKKLRRVNGKLTPEVIERPLIFAARGTHANYASVGQHAHDVPFFFMPLSDFTDRGLMWDPSLNLYSYIQIGTTITPANDKSKKVGTDWLYFAGKWGDKELPRSDPRQKWSVFQMKYINGPTGPLFKHLDRISLCPSFKWWNFLNSCPQRRFIKKSNGLNAEKNDLIGDNCGVLLYKIRPKWLRGIFRLIMWRGVICFIMEFFTG</sequence>
<reference evidence="2 3" key="1">
    <citation type="journal article" date="2011" name="Proc. Natl. Acad. Sci. U.S.A.">
        <title>Evolutionary erosion of yeast sex chromosomes by mating-type switching accidents.</title>
        <authorList>
            <person name="Gordon J.L."/>
            <person name="Armisen D."/>
            <person name="Proux-Wera E."/>
            <person name="Oheigeartaigh S.S."/>
            <person name="Byrne K.P."/>
            <person name="Wolfe K.H."/>
        </authorList>
    </citation>
    <scope>NUCLEOTIDE SEQUENCE [LARGE SCALE GENOMIC DNA]</scope>
    <source>
        <strain evidence="3">ATCC 24235 / CBS 4417 / NBRC 1672 / NRRL Y-8282 / UCD 70-5</strain>
    </source>
</reference>
<proteinExistence type="predicted"/>
<dbReference type="AlphaFoldDB" id="G8BP20"/>
<evidence type="ECO:0000313" key="3">
    <source>
        <dbReference type="Proteomes" id="UP000005666"/>
    </source>
</evidence>
<dbReference type="HOGENOM" id="CLU_024079_2_0_1"/>
<feature type="chain" id="PRO_5003508622" description="Vacuolar protein sorting-associated protein 62" evidence="1">
    <location>
        <begin position="27"/>
        <end position="474"/>
    </location>
</feature>
<organism evidence="2 3">
    <name type="scientific">Tetrapisispora phaffii (strain ATCC 24235 / CBS 4417 / NBRC 1672 / NRRL Y-8282 / UCD 70-5)</name>
    <name type="common">Yeast</name>
    <name type="synonym">Fabospora phaffii</name>
    <dbReference type="NCBI Taxonomy" id="1071381"/>
    <lineage>
        <taxon>Eukaryota</taxon>
        <taxon>Fungi</taxon>
        <taxon>Dikarya</taxon>
        <taxon>Ascomycota</taxon>
        <taxon>Saccharomycotina</taxon>
        <taxon>Saccharomycetes</taxon>
        <taxon>Saccharomycetales</taxon>
        <taxon>Saccharomycetaceae</taxon>
        <taxon>Tetrapisispora</taxon>
    </lineage>
</organism>
<dbReference type="Proteomes" id="UP000005666">
    <property type="component" value="Chromosome 1"/>
</dbReference>
<keyword evidence="1" id="KW-0732">Signal</keyword>
<dbReference type="InterPro" id="IPR053102">
    <property type="entry name" value="VPS_Associated"/>
</dbReference>
<dbReference type="PANTHER" id="PTHR48220">
    <property type="match status" value="1"/>
</dbReference>